<sequence length="117" mass="13020">MIVGIGVDLVEMDRMEKIIAEKPKFVERVLTVAELRRFNELKGRRQCEYLAGRFACKEAFSKAYGTGIGKVGLQDIEILSADNGRPLITQSPFEGRVHVSISHTDTTAIGQVILEEI</sequence>
<dbReference type="SUPFAM" id="SSF56214">
    <property type="entry name" value="4'-phosphopantetheinyl transferase"/>
    <property type="match status" value="1"/>
</dbReference>
<feature type="binding site" evidence="8">
    <location>
        <position position="58"/>
    </location>
    <ligand>
        <name>Mg(2+)</name>
        <dbReference type="ChEBI" id="CHEBI:18420"/>
    </ligand>
</feature>
<evidence type="ECO:0000256" key="7">
    <source>
        <dbReference type="ARBA" id="ARBA00023160"/>
    </source>
</evidence>
<evidence type="ECO:0000256" key="2">
    <source>
        <dbReference type="ARBA" id="ARBA00022679"/>
    </source>
</evidence>
<keyword evidence="6 8" id="KW-0443">Lipid metabolism</keyword>
<dbReference type="GO" id="GO:0000287">
    <property type="term" value="F:magnesium ion binding"/>
    <property type="evidence" value="ECO:0007669"/>
    <property type="project" value="UniProtKB-UniRule"/>
</dbReference>
<proteinExistence type="inferred from homology"/>
<evidence type="ECO:0000256" key="8">
    <source>
        <dbReference type="HAMAP-Rule" id="MF_00101"/>
    </source>
</evidence>
<comment type="subcellular location">
    <subcellularLocation>
        <location evidence="8">Cytoplasm</location>
    </subcellularLocation>
</comment>
<evidence type="ECO:0000256" key="1">
    <source>
        <dbReference type="ARBA" id="ARBA00022516"/>
    </source>
</evidence>
<evidence type="ECO:0000256" key="4">
    <source>
        <dbReference type="ARBA" id="ARBA00022832"/>
    </source>
</evidence>
<reference evidence="10" key="1">
    <citation type="submission" date="2020-12" db="EMBL/GenBank/DDBJ databases">
        <title>Vagococcus allomyrinae sp. nov. and Enterococcus lavae sp. nov., isolated from the larvae of Allomyrina dichotoma.</title>
        <authorList>
            <person name="Lee S.D."/>
        </authorList>
    </citation>
    <scope>NUCLEOTIDE SEQUENCE</scope>
    <source>
        <strain evidence="10">BWB3-3</strain>
    </source>
</reference>
<evidence type="ECO:0000313" key="11">
    <source>
        <dbReference type="Proteomes" id="UP000674938"/>
    </source>
</evidence>
<dbReference type="EC" id="2.7.8.7" evidence="8"/>
<dbReference type="Proteomes" id="UP000674938">
    <property type="component" value="Unassembled WGS sequence"/>
</dbReference>
<comment type="similarity">
    <text evidence="8">Belongs to the P-Pant transferase superfamily. AcpS family.</text>
</comment>
<gene>
    <name evidence="8" type="primary">acpS</name>
    <name evidence="10" type="ORF">I6N95_20585</name>
</gene>
<evidence type="ECO:0000256" key="5">
    <source>
        <dbReference type="ARBA" id="ARBA00022842"/>
    </source>
</evidence>
<dbReference type="Pfam" id="PF01648">
    <property type="entry name" value="ACPS"/>
    <property type="match status" value="1"/>
</dbReference>
<dbReference type="NCBIfam" id="TIGR00516">
    <property type="entry name" value="acpS"/>
    <property type="match status" value="1"/>
</dbReference>
<keyword evidence="7 8" id="KW-0275">Fatty acid biosynthesis</keyword>
<dbReference type="GO" id="GO:0006633">
    <property type="term" value="P:fatty acid biosynthetic process"/>
    <property type="evidence" value="ECO:0007669"/>
    <property type="project" value="UniProtKB-UniRule"/>
</dbReference>
<dbReference type="GO" id="GO:0005737">
    <property type="term" value="C:cytoplasm"/>
    <property type="evidence" value="ECO:0007669"/>
    <property type="project" value="UniProtKB-SubCell"/>
</dbReference>
<comment type="catalytic activity">
    <reaction evidence="8">
        <text>apo-[ACP] + CoA = holo-[ACP] + adenosine 3',5'-bisphosphate + H(+)</text>
        <dbReference type="Rhea" id="RHEA:12068"/>
        <dbReference type="Rhea" id="RHEA-COMP:9685"/>
        <dbReference type="Rhea" id="RHEA-COMP:9690"/>
        <dbReference type="ChEBI" id="CHEBI:15378"/>
        <dbReference type="ChEBI" id="CHEBI:29999"/>
        <dbReference type="ChEBI" id="CHEBI:57287"/>
        <dbReference type="ChEBI" id="CHEBI:58343"/>
        <dbReference type="ChEBI" id="CHEBI:64479"/>
        <dbReference type="EC" id="2.7.8.7"/>
    </reaction>
</comment>
<comment type="function">
    <text evidence="8">Transfers the 4'-phosphopantetheine moiety from coenzyme A to a Ser of acyl-carrier-protein.</text>
</comment>
<organism evidence="10 11">
    <name type="scientific">Vagococcus allomyrinae</name>
    <dbReference type="NCBI Taxonomy" id="2794353"/>
    <lineage>
        <taxon>Bacteria</taxon>
        <taxon>Bacillati</taxon>
        <taxon>Bacillota</taxon>
        <taxon>Bacilli</taxon>
        <taxon>Lactobacillales</taxon>
        <taxon>Enterococcaceae</taxon>
        <taxon>Vagococcus</taxon>
    </lineage>
</organism>
<evidence type="ECO:0000256" key="6">
    <source>
        <dbReference type="ARBA" id="ARBA00023098"/>
    </source>
</evidence>
<name>A0A940SWW1_9ENTE</name>
<dbReference type="AlphaFoldDB" id="A0A940SWW1"/>
<feature type="binding site" evidence="8">
    <location>
        <position position="8"/>
    </location>
    <ligand>
        <name>Mg(2+)</name>
        <dbReference type="ChEBI" id="CHEBI:18420"/>
    </ligand>
</feature>
<dbReference type="InterPro" id="IPR037143">
    <property type="entry name" value="4-PPantetheinyl_Trfase_dom_sf"/>
</dbReference>
<dbReference type="Gene3D" id="3.90.470.20">
    <property type="entry name" value="4'-phosphopantetheinyl transferase domain"/>
    <property type="match status" value="1"/>
</dbReference>
<dbReference type="InterPro" id="IPR004568">
    <property type="entry name" value="Ppantetheine-prot_Trfase_dom"/>
</dbReference>
<keyword evidence="2 8" id="KW-0808">Transferase</keyword>
<accession>A0A940SWW1</accession>
<keyword evidence="5 8" id="KW-0460">Magnesium</keyword>
<feature type="domain" description="4'-phosphopantetheinyl transferase" evidence="9">
    <location>
        <begin position="4"/>
        <end position="103"/>
    </location>
</feature>
<keyword evidence="4 8" id="KW-0276">Fatty acid metabolism</keyword>
<protein>
    <recommendedName>
        <fullName evidence="8">Holo-[acyl-carrier-protein] synthase</fullName>
        <shortName evidence="8">Holo-ACP synthase</shortName>
        <ecNumber evidence="8">2.7.8.7</ecNumber>
    </recommendedName>
    <alternativeName>
        <fullName evidence="8">4'-phosphopantetheinyl transferase AcpS</fullName>
    </alternativeName>
</protein>
<evidence type="ECO:0000256" key="3">
    <source>
        <dbReference type="ARBA" id="ARBA00022723"/>
    </source>
</evidence>
<keyword evidence="8" id="KW-0963">Cytoplasm</keyword>
<keyword evidence="11" id="KW-1185">Reference proteome</keyword>
<evidence type="ECO:0000313" key="10">
    <source>
        <dbReference type="EMBL" id="MBP1043424.1"/>
    </source>
</evidence>
<dbReference type="NCBIfam" id="TIGR00556">
    <property type="entry name" value="pantethn_trn"/>
    <property type="match status" value="1"/>
</dbReference>
<keyword evidence="1 8" id="KW-0444">Lipid biosynthesis</keyword>
<dbReference type="EMBL" id="JAEEGA010000016">
    <property type="protein sequence ID" value="MBP1043424.1"/>
    <property type="molecule type" value="Genomic_DNA"/>
</dbReference>
<comment type="cofactor">
    <cofactor evidence="8">
        <name>Mg(2+)</name>
        <dbReference type="ChEBI" id="CHEBI:18420"/>
    </cofactor>
</comment>
<comment type="caution">
    <text evidence="10">The sequence shown here is derived from an EMBL/GenBank/DDBJ whole genome shotgun (WGS) entry which is preliminary data.</text>
</comment>
<evidence type="ECO:0000259" key="9">
    <source>
        <dbReference type="Pfam" id="PF01648"/>
    </source>
</evidence>
<dbReference type="InterPro" id="IPR008278">
    <property type="entry name" value="4-PPantetheinyl_Trfase_dom"/>
</dbReference>
<dbReference type="InterPro" id="IPR002582">
    <property type="entry name" value="ACPS"/>
</dbReference>
<keyword evidence="3 8" id="KW-0479">Metal-binding</keyword>
<dbReference type="RefSeq" id="WP_209531237.1">
    <property type="nucleotide sequence ID" value="NZ_JAEEGA010000016.1"/>
</dbReference>
<dbReference type="GO" id="GO:0008897">
    <property type="term" value="F:holo-[acyl-carrier-protein] synthase activity"/>
    <property type="evidence" value="ECO:0007669"/>
    <property type="project" value="UniProtKB-UniRule"/>
</dbReference>
<dbReference type="HAMAP" id="MF_00101">
    <property type="entry name" value="AcpS"/>
    <property type="match status" value="1"/>
</dbReference>